<keyword evidence="1" id="KW-0812">Transmembrane</keyword>
<keyword evidence="1" id="KW-0472">Membrane</keyword>
<dbReference type="Proteomes" id="UP000530268">
    <property type="component" value="Unassembled WGS sequence"/>
</dbReference>
<dbReference type="RefSeq" id="WP_246423243.1">
    <property type="nucleotide sequence ID" value="NZ_JACIEI010000001.1"/>
</dbReference>
<comment type="caution">
    <text evidence="2">The sequence shown here is derived from an EMBL/GenBank/DDBJ whole genome shotgun (WGS) entry which is preliminary data.</text>
</comment>
<dbReference type="AlphaFoldDB" id="A0A7W6GYV3"/>
<dbReference type="Gene3D" id="1.10.530.10">
    <property type="match status" value="1"/>
</dbReference>
<dbReference type="SUPFAM" id="SSF53955">
    <property type="entry name" value="Lysozyme-like"/>
    <property type="match status" value="1"/>
</dbReference>
<reference evidence="2 3" key="1">
    <citation type="submission" date="2020-08" db="EMBL/GenBank/DDBJ databases">
        <title>Genomic Encyclopedia of Type Strains, Phase IV (KMG-IV): sequencing the most valuable type-strain genomes for metagenomic binning, comparative biology and taxonomic classification.</title>
        <authorList>
            <person name="Goeker M."/>
        </authorList>
    </citation>
    <scope>NUCLEOTIDE SEQUENCE [LARGE SCALE GENOMIC DNA]</scope>
    <source>
        <strain evidence="2 3">DSM 102234</strain>
    </source>
</reference>
<accession>A0A7W6GYV3</accession>
<dbReference type="EMBL" id="JACIEI010000001">
    <property type="protein sequence ID" value="MBB3992402.1"/>
    <property type="molecule type" value="Genomic_DNA"/>
</dbReference>
<organism evidence="2 3">
    <name type="scientific">Sulfitobacter undariae</name>
    <dbReference type="NCBI Taxonomy" id="1563671"/>
    <lineage>
        <taxon>Bacteria</taxon>
        <taxon>Pseudomonadati</taxon>
        <taxon>Pseudomonadota</taxon>
        <taxon>Alphaproteobacteria</taxon>
        <taxon>Rhodobacterales</taxon>
        <taxon>Roseobacteraceae</taxon>
        <taxon>Sulfitobacter</taxon>
    </lineage>
</organism>
<keyword evidence="1" id="KW-1133">Transmembrane helix</keyword>
<evidence type="ECO:0008006" key="4">
    <source>
        <dbReference type="Google" id="ProtNLM"/>
    </source>
</evidence>
<keyword evidence="3" id="KW-1185">Reference proteome</keyword>
<name>A0A7W6GYV3_9RHOB</name>
<proteinExistence type="predicted"/>
<evidence type="ECO:0000313" key="3">
    <source>
        <dbReference type="Proteomes" id="UP000530268"/>
    </source>
</evidence>
<feature type="transmembrane region" description="Helical" evidence="1">
    <location>
        <begin position="6"/>
        <end position="28"/>
    </location>
</feature>
<dbReference type="InterPro" id="IPR023346">
    <property type="entry name" value="Lysozyme-like_dom_sf"/>
</dbReference>
<sequence>MQIGSWLGGALCGIFTATTLYAGAVSLLEIGSKSRGGLSDMQRGALYSTVPNAPMVMTATLAPASLFAGREKGSLFAMVEREGRSTPLSGRAVTLVRDIIQQAESSRAGYDAVQHGAKIKPPQLPTKMTVAEIYRWIEATPGQPHAIGRYQFIPVTLRRVVREANVSLDQRFTPALQDRLADVLLAEAGYHEVKNGALSRRAFMNNLAKIWAGLPNDTGKSHYHGYAGNKASISWARFDAQMAQVFPK</sequence>
<gene>
    <name evidence="2" type="ORF">GGR95_000021</name>
</gene>
<evidence type="ECO:0000256" key="1">
    <source>
        <dbReference type="SAM" id="Phobius"/>
    </source>
</evidence>
<evidence type="ECO:0000313" key="2">
    <source>
        <dbReference type="EMBL" id="MBB3992402.1"/>
    </source>
</evidence>
<protein>
    <recommendedName>
        <fullName evidence="4">Muramidase (Phage lysozyme)</fullName>
    </recommendedName>
</protein>